<protein>
    <recommendedName>
        <fullName evidence="6">NADH dehydrogenase [ubiquinone] 1 alpha subcomplex subunit 10, mitochondrial</fullName>
    </recommendedName>
    <alternativeName>
        <fullName evidence="16">Complex I-42kD</fullName>
    </alternativeName>
    <alternativeName>
        <fullName evidence="15">NADH-ubiquinone oxidoreductase 42 kDa subunit</fullName>
    </alternativeName>
</protein>
<evidence type="ECO:0000256" key="8">
    <source>
        <dbReference type="ARBA" id="ARBA00022553"/>
    </source>
</evidence>
<evidence type="ECO:0000256" key="10">
    <source>
        <dbReference type="ARBA" id="ARBA00022660"/>
    </source>
</evidence>
<dbReference type="GO" id="GO:0005759">
    <property type="term" value="C:mitochondrial matrix"/>
    <property type="evidence" value="ECO:0007669"/>
    <property type="project" value="UniProtKB-SubCell"/>
</dbReference>
<dbReference type="PANTHER" id="PTHR10513">
    <property type="entry name" value="DEOXYNUCLEOSIDE KINASE"/>
    <property type="match status" value="1"/>
</dbReference>
<dbReference type="Ensembl" id="ENSSHAT00000005469.2">
    <property type="protein sequence ID" value="ENSSHAP00000005415.2"/>
    <property type="gene ID" value="ENSSHAG00000004731.2"/>
</dbReference>
<keyword evidence="14" id="KW-0496">Mitochondrion</keyword>
<dbReference type="InParanoid" id="G3VQG0"/>
<evidence type="ECO:0000256" key="12">
    <source>
        <dbReference type="ARBA" id="ARBA00022946"/>
    </source>
</evidence>
<dbReference type="GO" id="GO:0005743">
    <property type="term" value="C:mitochondrial inner membrane"/>
    <property type="evidence" value="ECO:0007669"/>
    <property type="project" value="Ensembl"/>
</dbReference>
<evidence type="ECO:0000256" key="4">
    <source>
        <dbReference type="ARBA" id="ARBA00008606"/>
    </source>
</evidence>
<dbReference type="PANTHER" id="PTHR10513:SF15">
    <property type="entry name" value="NADH DEHYDROGENASE [UBIQUINONE] 1 ALPHA SUBCOMPLEX SUBUNIT 10, MITOCHONDRIAL"/>
    <property type="match status" value="1"/>
</dbReference>
<dbReference type="FunCoup" id="G3VQG0">
    <property type="interactions" value="1644"/>
</dbReference>
<comment type="subunit">
    <text evidence="5">Complex I is composed of 45 different subunits. This a component of the hydrophobic protein fraction.</text>
</comment>
<evidence type="ECO:0000256" key="6">
    <source>
        <dbReference type="ARBA" id="ARBA00017279"/>
    </source>
</evidence>
<dbReference type="STRING" id="9305.ENSSHAP00000005415"/>
<organism evidence="18 19">
    <name type="scientific">Sarcophilus harrisii</name>
    <name type="common">Tasmanian devil</name>
    <name type="synonym">Sarcophilus laniarius</name>
    <dbReference type="NCBI Taxonomy" id="9305"/>
    <lineage>
        <taxon>Eukaryota</taxon>
        <taxon>Metazoa</taxon>
        <taxon>Chordata</taxon>
        <taxon>Craniata</taxon>
        <taxon>Vertebrata</taxon>
        <taxon>Euteleostomi</taxon>
        <taxon>Mammalia</taxon>
        <taxon>Metatheria</taxon>
        <taxon>Dasyuromorphia</taxon>
        <taxon>Dasyuridae</taxon>
        <taxon>Sarcophilus</taxon>
    </lineage>
</organism>
<evidence type="ECO:0000256" key="5">
    <source>
        <dbReference type="ARBA" id="ARBA00011514"/>
    </source>
</evidence>
<comment type="subcellular location">
    <subcellularLocation>
        <location evidence="3">Mitochondrion matrix</location>
    </subcellularLocation>
</comment>
<reference evidence="18" key="3">
    <citation type="submission" date="2025-09" db="UniProtKB">
        <authorList>
            <consortium name="Ensembl"/>
        </authorList>
    </citation>
    <scope>IDENTIFICATION</scope>
</reference>
<keyword evidence="12" id="KW-0809">Transit peptide</keyword>
<evidence type="ECO:0000256" key="16">
    <source>
        <dbReference type="ARBA" id="ARBA00032828"/>
    </source>
</evidence>
<sequence length="425" mass="47886">PKPLPPAPALGGGPAFPEFLGPGEAGLRSISLLLSGRPLAALGPGRLPGGVVRERRPWLWAHAGNQKGARLGLPERGTDGEDRKGFRGERGRQVQAGIHTSLQHEQRYGHLSYIFGERTLKRFTEKSKVITVDGNLGSGKGELAKQLAEKLGLRHFPEADVYYAEKNTGDGSILGPELGGNCSLEKFYDNPRSSDGNTYRLQAWLYASRLLQYSDALEHLLSTGQGVVLERSAFSDFVFMEAMFKEGFVRKECMDHYTEIKRLTIPRFLPPHLVIYIDVPVPELLKRIQQKGNVPEKKVTAAYLQHIEDAYKKIFLPEMSKKCEILEYTAKQAKDVGKILEDISYVPFDKGPWLEQNDRSLHRVRLLVQDKYDVVNYTTVPMYLPEITIGAHQCDRIYHQFKELKGHKFAPGYNADVGDSWIWLK</sequence>
<evidence type="ECO:0000256" key="11">
    <source>
        <dbReference type="ARBA" id="ARBA00022827"/>
    </source>
</evidence>
<evidence type="ECO:0000256" key="15">
    <source>
        <dbReference type="ARBA" id="ARBA00032628"/>
    </source>
</evidence>
<comment type="cofactor">
    <cofactor evidence="1">
        <name>FAD</name>
        <dbReference type="ChEBI" id="CHEBI:57692"/>
    </cofactor>
</comment>
<dbReference type="Gene3D" id="3.40.50.300">
    <property type="entry name" value="P-loop containing nucleotide triphosphate hydrolases"/>
    <property type="match status" value="1"/>
</dbReference>
<name>G3VQG0_SARHA</name>
<keyword evidence="10" id="KW-0679">Respiratory chain</keyword>
<proteinExistence type="inferred from homology"/>
<evidence type="ECO:0000256" key="1">
    <source>
        <dbReference type="ARBA" id="ARBA00001974"/>
    </source>
</evidence>
<dbReference type="AlphaFoldDB" id="G3VQG0"/>
<evidence type="ECO:0000313" key="18">
    <source>
        <dbReference type="Ensembl" id="ENSSHAP00000005415.2"/>
    </source>
</evidence>
<dbReference type="FunFam" id="3.40.50.300:FF:000837">
    <property type="entry name" value="NADH dehydrogenase [ubiquinone] 1 alpha subcomplex subunit 10, mitochondrial"/>
    <property type="match status" value="1"/>
</dbReference>
<dbReference type="InterPro" id="IPR015828">
    <property type="entry name" value="NDUFA10"/>
</dbReference>
<dbReference type="Proteomes" id="UP000007648">
    <property type="component" value="Unassembled WGS sequence"/>
</dbReference>
<reference evidence="18 19" key="1">
    <citation type="journal article" date="2011" name="Proc. Natl. Acad. Sci. U.S.A.">
        <title>Genetic diversity and population structure of the endangered marsupial Sarcophilus harrisii (Tasmanian devil).</title>
        <authorList>
            <person name="Miller W."/>
            <person name="Hayes V.M."/>
            <person name="Ratan A."/>
            <person name="Petersen D.C."/>
            <person name="Wittekindt N.E."/>
            <person name="Miller J."/>
            <person name="Walenz B."/>
            <person name="Knight J."/>
            <person name="Qi J."/>
            <person name="Zhao F."/>
            <person name="Wang Q."/>
            <person name="Bedoya-Reina O.C."/>
            <person name="Katiyar N."/>
            <person name="Tomsho L.P."/>
            <person name="Kasson L.M."/>
            <person name="Hardie R.A."/>
            <person name="Woodbridge P."/>
            <person name="Tindall E.A."/>
            <person name="Bertelsen M.F."/>
            <person name="Dixon D."/>
            <person name="Pyecroft S."/>
            <person name="Helgen K.M."/>
            <person name="Lesk A.M."/>
            <person name="Pringle T.H."/>
            <person name="Patterson N."/>
            <person name="Zhang Y."/>
            <person name="Kreiss A."/>
            <person name="Woods G.M."/>
            <person name="Jones M.E."/>
            <person name="Schuster S.C."/>
        </authorList>
    </citation>
    <scope>NUCLEOTIDE SEQUENCE [LARGE SCALE GENOMIC DNA]</scope>
</reference>
<evidence type="ECO:0000256" key="3">
    <source>
        <dbReference type="ARBA" id="ARBA00004305"/>
    </source>
</evidence>
<gene>
    <name evidence="18" type="primary">NDUFA10</name>
</gene>
<dbReference type="eggNOG" id="KOG3877">
    <property type="taxonomic scope" value="Eukaryota"/>
</dbReference>
<evidence type="ECO:0000313" key="19">
    <source>
        <dbReference type="Proteomes" id="UP000007648"/>
    </source>
</evidence>
<evidence type="ECO:0000256" key="2">
    <source>
        <dbReference type="ARBA" id="ARBA00003195"/>
    </source>
</evidence>
<dbReference type="HOGENOM" id="CLU_050591_0_0_1"/>
<keyword evidence="8" id="KW-0597">Phosphoprotein</keyword>
<evidence type="ECO:0000256" key="7">
    <source>
        <dbReference type="ARBA" id="ARBA00022448"/>
    </source>
</evidence>
<feature type="domain" description="Deoxynucleoside kinase" evidence="17">
    <location>
        <begin position="130"/>
        <end position="316"/>
    </location>
</feature>
<dbReference type="GO" id="GO:0045271">
    <property type="term" value="C:respiratory chain complex I"/>
    <property type="evidence" value="ECO:0007669"/>
    <property type="project" value="Ensembl"/>
</dbReference>
<evidence type="ECO:0000256" key="13">
    <source>
        <dbReference type="ARBA" id="ARBA00022982"/>
    </source>
</evidence>
<keyword evidence="9" id="KW-0285">Flavoprotein</keyword>
<keyword evidence="11" id="KW-0274">FAD</keyword>
<dbReference type="InterPro" id="IPR031314">
    <property type="entry name" value="DNK_dom"/>
</dbReference>
<comment type="function">
    <text evidence="2">Accessory subunit of the mitochondrial membrane respiratory chain NADH dehydrogenase (Complex I), that is believed not to be involved in catalysis. Complex I functions in the transfer of electrons from NADH to the respiratory chain. The immediate electron acceptor for the enzyme is believed to be ubiquinone.</text>
</comment>
<reference evidence="18" key="2">
    <citation type="submission" date="2025-08" db="UniProtKB">
        <authorList>
            <consortium name="Ensembl"/>
        </authorList>
    </citation>
    <scope>IDENTIFICATION</scope>
</reference>
<dbReference type="SUPFAM" id="SSF52540">
    <property type="entry name" value="P-loop containing nucleoside triphosphate hydrolases"/>
    <property type="match status" value="1"/>
</dbReference>
<comment type="similarity">
    <text evidence="4">Belongs to the complex I NDUFA10 subunit family.</text>
</comment>
<evidence type="ECO:0000256" key="14">
    <source>
        <dbReference type="ARBA" id="ARBA00023128"/>
    </source>
</evidence>
<keyword evidence="13" id="KW-0249">Electron transport</keyword>
<evidence type="ECO:0000256" key="9">
    <source>
        <dbReference type="ARBA" id="ARBA00022630"/>
    </source>
</evidence>
<dbReference type="InterPro" id="IPR050566">
    <property type="entry name" value="Deoxyribonucleoside_kinase"/>
</dbReference>
<dbReference type="GO" id="GO:0006120">
    <property type="term" value="P:mitochondrial electron transport, NADH to ubiquinone"/>
    <property type="evidence" value="ECO:0007669"/>
    <property type="project" value="InterPro"/>
</dbReference>
<dbReference type="GeneTree" id="ENSGT00390000016151"/>
<keyword evidence="7" id="KW-0813">Transport</keyword>
<dbReference type="Pfam" id="PF01712">
    <property type="entry name" value="dNK"/>
    <property type="match status" value="1"/>
</dbReference>
<dbReference type="CDD" id="cd02030">
    <property type="entry name" value="NDUO42"/>
    <property type="match status" value="1"/>
</dbReference>
<accession>G3VQG0</accession>
<keyword evidence="19" id="KW-1185">Reference proteome</keyword>
<dbReference type="InterPro" id="IPR027417">
    <property type="entry name" value="P-loop_NTPase"/>
</dbReference>
<evidence type="ECO:0000259" key="17">
    <source>
        <dbReference type="Pfam" id="PF01712"/>
    </source>
</evidence>